<dbReference type="RefSeq" id="WP_211537656.1">
    <property type="nucleotide sequence ID" value="NZ_JAGSSV010000039.1"/>
</dbReference>
<sequence>MNDLHELFLGLPLALIPTSNTPAVYAMLQLFADGRLHARDELNRLFGETYRSHLQQLRGDRYGYWLIHSLKQEGSRTTSLQLDPRHLASDPEQDAVARLERRSQLKRDSFTEAQQGWKRLPKAHKAMQEADKDYLKSLGEAANDEAGSK</sequence>
<protein>
    <submittedName>
        <fullName evidence="2">Uncharacterized protein</fullName>
    </submittedName>
</protein>
<accession>A0ABS5HGZ0</accession>
<feature type="compositionally biased region" description="Basic and acidic residues" evidence="1">
    <location>
        <begin position="101"/>
        <end position="110"/>
    </location>
</feature>
<evidence type="ECO:0000313" key="2">
    <source>
        <dbReference type="EMBL" id="MBR7890249.1"/>
    </source>
</evidence>
<comment type="caution">
    <text evidence="2">The sequence shown here is derived from an EMBL/GenBank/DDBJ whole genome shotgun (WGS) entry which is preliminary data.</text>
</comment>
<proteinExistence type="predicted"/>
<gene>
    <name evidence="2" type="ORF">J9B83_15210</name>
</gene>
<feature type="region of interest" description="Disordered" evidence="1">
    <location>
        <begin position="101"/>
        <end position="125"/>
    </location>
</feature>
<reference evidence="3" key="1">
    <citation type="submission" date="2023-07" db="EMBL/GenBank/DDBJ databases">
        <title>Marinomonas vulgaris A79, complete genome.</title>
        <authorList>
            <person name="Ying J.-J."/>
        </authorList>
    </citation>
    <scope>NUCLEOTIDE SEQUENCE [LARGE SCALE GENOMIC DNA]</scope>
    <source>
        <strain evidence="3">A79</strain>
    </source>
</reference>
<dbReference type="EMBL" id="JAGSSV010000039">
    <property type="protein sequence ID" value="MBR7890249.1"/>
    <property type="molecule type" value="Genomic_DNA"/>
</dbReference>
<evidence type="ECO:0000313" key="3">
    <source>
        <dbReference type="Proteomes" id="UP000679722"/>
    </source>
</evidence>
<dbReference type="Proteomes" id="UP000679722">
    <property type="component" value="Unassembled WGS sequence"/>
</dbReference>
<organism evidence="2 3">
    <name type="scientific">Marinomonas vulgaris</name>
    <dbReference type="NCBI Taxonomy" id="2823372"/>
    <lineage>
        <taxon>Bacteria</taxon>
        <taxon>Pseudomonadati</taxon>
        <taxon>Pseudomonadota</taxon>
        <taxon>Gammaproteobacteria</taxon>
        <taxon>Oceanospirillales</taxon>
        <taxon>Oceanospirillaceae</taxon>
        <taxon>Marinomonas</taxon>
    </lineage>
</organism>
<name>A0ABS5HGZ0_9GAMM</name>
<keyword evidence="3" id="KW-1185">Reference proteome</keyword>
<evidence type="ECO:0000256" key="1">
    <source>
        <dbReference type="SAM" id="MobiDB-lite"/>
    </source>
</evidence>